<feature type="signal peptide" evidence="1">
    <location>
        <begin position="1"/>
        <end position="22"/>
    </location>
</feature>
<dbReference type="EMBL" id="JALLAZ020001691">
    <property type="protein sequence ID" value="KAL3767896.1"/>
    <property type="molecule type" value="Genomic_DNA"/>
</dbReference>
<feature type="chain" id="PRO_5044866174" evidence="1">
    <location>
        <begin position="23"/>
        <end position="230"/>
    </location>
</feature>
<name>A0ABD3MVE3_9STRA</name>
<dbReference type="AlphaFoldDB" id="A0ABD3MVE3"/>
<protein>
    <submittedName>
        <fullName evidence="2">Uncharacterized protein</fullName>
    </submittedName>
</protein>
<keyword evidence="1" id="KW-0732">Signal</keyword>
<keyword evidence="3" id="KW-1185">Reference proteome</keyword>
<gene>
    <name evidence="2" type="ORF">ACHAW5_010139</name>
</gene>
<accession>A0ABD3MVE3</accession>
<reference evidence="2 3" key="1">
    <citation type="submission" date="2024-10" db="EMBL/GenBank/DDBJ databases">
        <title>Updated reference genomes for cyclostephanoid diatoms.</title>
        <authorList>
            <person name="Roberts W.R."/>
            <person name="Alverson A.J."/>
        </authorList>
    </citation>
    <scope>NUCLEOTIDE SEQUENCE [LARGE SCALE GENOMIC DNA]</scope>
    <source>
        <strain evidence="2 3">AJA276-08</strain>
    </source>
</reference>
<dbReference type="Proteomes" id="UP001530315">
    <property type="component" value="Unassembled WGS sequence"/>
</dbReference>
<sequence length="230" mass="24114">MRAATIVLVVLRLGTCLRHASSFRAHRPSSAAAAVRNNGAAAIILTGTKAALPPTSASSTNRDRVDRPDRAQVATTTTTMTTAAAATRRSFAEDAVSRFSIVGCLLAYLPPYSSSSNANASGGATAGGAYLLSEVNAYFASTEEGGWEDLSAAGYLLSNAFRTSSTKAPDALPSVKKWKAFAREIELLKLASSKKNAEKVLSAYASASEKLDDYLAAVELPSGMELKQMK</sequence>
<proteinExistence type="predicted"/>
<evidence type="ECO:0000256" key="1">
    <source>
        <dbReference type="SAM" id="SignalP"/>
    </source>
</evidence>
<evidence type="ECO:0000313" key="3">
    <source>
        <dbReference type="Proteomes" id="UP001530315"/>
    </source>
</evidence>
<comment type="caution">
    <text evidence="2">The sequence shown here is derived from an EMBL/GenBank/DDBJ whole genome shotgun (WGS) entry which is preliminary data.</text>
</comment>
<organism evidence="2 3">
    <name type="scientific">Stephanodiscus triporus</name>
    <dbReference type="NCBI Taxonomy" id="2934178"/>
    <lineage>
        <taxon>Eukaryota</taxon>
        <taxon>Sar</taxon>
        <taxon>Stramenopiles</taxon>
        <taxon>Ochrophyta</taxon>
        <taxon>Bacillariophyta</taxon>
        <taxon>Coscinodiscophyceae</taxon>
        <taxon>Thalassiosirophycidae</taxon>
        <taxon>Stephanodiscales</taxon>
        <taxon>Stephanodiscaceae</taxon>
        <taxon>Stephanodiscus</taxon>
    </lineage>
</organism>
<evidence type="ECO:0000313" key="2">
    <source>
        <dbReference type="EMBL" id="KAL3767896.1"/>
    </source>
</evidence>